<dbReference type="InterPro" id="IPR018161">
    <property type="entry name" value="Wnt_CS"/>
</dbReference>
<keyword evidence="12" id="KW-0677">Repeat</keyword>
<evidence type="ECO:0000256" key="7">
    <source>
        <dbReference type="ARBA" id="ARBA00022525"/>
    </source>
</evidence>
<keyword evidence="14" id="KW-0744">Spermatogenesis</keyword>
<name>A0A8J4UIJ9_CLAMG</name>
<feature type="repeat" description="ANK" evidence="21">
    <location>
        <begin position="160"/>
        <end position="192"/>
    </location>
</feature>
<dbReference type="CDD" id="cd09521">
    <property type="entry name" value="SAM_ASZ1"/>
    <property type="match status" value="1"/>
</dbReference>
<evidence type="ECO:0000256" key="6">
    <source>
        <dbReference type="ARBA" id="ARBA00022490"/>
    </source>
</evidence>
<dbReference type="InterPro" id="IPR005817">
    <property type="entry name" value="Wnt"/>
</dbReference>
<dbReference type="GO" id="GO:0005615">
    <property type="term" value="C:extracellular space"/>
    <property type="evidence" value="ECO:0007669"/>
    <property type="project" value="TreeGrafter"/>
</dbReference>
<dbReference type="SUPFAM" id="SSF48403">
    <property type="entry name" value="Ankyrin repeat"/>
    <property type="match status" value="1"/>
</dbReference>
<feature type="non-terminal residue" evidence="24">
    <location>
        <position position="1"/>
    </location>
</feature>
<evidence type="ECO:0000256" key="8">
    <source>
        <dbReference type="ARBA" id="ARBA00022530"/>
    </source>
</evidence>
<dbReference type="AlphaFoldDB" id="A0A8J4UIJ9"/>
<evidence type="ECO:0000256" key="17">
    <source>
        <dbReference type="ARBA" id="ARBA00023158"/>
    </source>
</evidence>
<evidence type="ECO:0000256" key="9">
    <source>
        <dbReference type="ARBA" id="ARBA00022553"/>
    </source>
</evidence>
<dbReference type="Gene3D" id="1.10.150.50">
    <property type="entry name" value="Transcription Factor, Ets-1"/>
    <property type="match status" value="1"/>
</dbReference>
<dbReference type="InterPro" id="IPR042650">
    <property type="entry name" value="Asz1_SAM"/>
</dbReference>
<comment type="subunit">
    <text evidence="4">Interacts with DDX4, PIWIL1, RANBP9 and TDRD1.</text>
</comment>
<comment type="similarity">
    <text evidence="3 22">Belongs to the Wnt family.</text>
</comment>
<dbReference type="InterPro" id="IPR001660">
    <property type="entry name" value="SAM"/>
</dbReference>
<dbReference type="Proteomes" id="UP000727407">
    <property type="component" value="Unassembled WGS sequence"/>
</dbReference>
<dbReference type="GO" id="GO:0005109">
    <property type="term" value="F:frizzled binding"/>
    <property type="evidence" value="ECO:0007669"/>
    <property type="project" value="TreeGrafter"/>
</dbReference>
<keyword evidence="13" id="KW-0221">Differentiation</keyword>
<keyword evidence="5 22" id="KW-0217">Developmental protein</keyword>
<keyword evidence="8" id="KW-0272">Extracellular matrix</keyword>
<keyword evidence="16" id="KW-1015">Disulfide bond</keyword>
<keyword evidence="6" id="KW-0963">Cytoplasm</keyword>
<dbReference type="PROSITE" id="PS50088">
    <property type="entry name" value="ANK_REPEAT"/>
    <property type="match status" value="3"/>
</dbReference>
<sequence>NVTANGKGTVMLENIDYAFPAGEESDGSDEEWDVGYICATKNLDPEVSKQTLVPGDTVSVMKRAITVGDVDLVRQLLDNGMDVETRLGFDWTPLMCAVHVGHSELAKLLLDRGASANFSRGHYTALMAACTANSVSEENISKCMALLLNRNADPNIYNRRRLTCLMLAARYGYSQVINLLVSHGAELNFQDDSGYTALMLAVQHGHETAVLKLLQLGADKSIKSKAGNTAADLAKSFKHLQIYRTLNSRSNPMGNGALPSKAETVSKFLTRDPEPLSVSKESCVKLCDIDLLLHGLELDYLSDVMMENDITWSHLLTMEKADLENIGVTDPDDQKKILNAVQEVLLEKVDLDTLTLLDNIHSGNEELYNFLISLKQQCCYLTEMVQDVISRFPCSTSQLVLTWDRRKDAQAICTDLVAQAGDLQKEVVCLKDLLVKIDPAHYTFLSSVPTEDKRYMGTLGSQVMCDNIPGLVNKQRQMCRQHPGVMQAISGGVNEWIGECQHQFRHQRWNCNTVAREHRVFGKLLHRGSREAAFVYAISSAGMVHTLTRACSQGELDTCSCDPGKKGSSHDTKGPFDWGGCSDHVDHAIKFAQAFVDAKEKKERDARALMNLHNNRVGRRAVKRFMTLECKCHGVSGSCNIRTCWLAMSDFRQTGDYLRKRYNSATQVVMNRYGTGFTTVHRRFKKPTKNDLVYFEDSPDYCIWDHEA</sequence>
<protein>
    <recommendedName>
        <fullName evidence="22">Protein Wnt</fullName>
    </recommendedName>
</protein>
<dbReference type="GO" id="GO:0030182">
    <property type="term" value="P:neuron differentiation"/>
    <property type="evidence" value="ECO:0007669"/>
    <property type="project" value="TreeGrafter"/>
</dbReference>
<evidence type="ECO:0000259" key="23">
    <source>
        <dbReference type="PROSITE" id="PS50105"/>
    </source>
</evidence>
<evidence type="ECO:0000256" key="2">
    <source>
        <dbReference type="ARBA" id="ARBA00004498"/>
    </source>
</evidence>
<dbReference type="Pfam" id="PF00110">
    <property type="entry name" value="wnt"/>
    <property type="match status" value="1"/>
</dbReference>
<evidence type="ECO:0000256" key="4">
    <source>
        <dbReference type="ARBA" id="ARBA00011479"/>
    </source>
</evidence>
<dbReference type="PROSITE" id="PS00246">
    <property type="entry name" value="WNT1"/>
    <property type="match status" value="1"/>
</dbReference>
<evidence type="ECO:0000256" key="22">
    <source>
        <dbReference type="RuleBase" id="RU003500"/>
    </source>
</evidence>
<dbReference type="GO" id="GO:0005125">
    <property type="term" value="F:cytokine activity"/>
    <property type="evidence" value="ECO:0007669"/>
    <property type="project" value="TreeGrafter"/>
</dbReference>
<keyword evidence="9" id="KW-0597">Phosphoprotein</keyword>
<dbReference type="SMART" id="SM00097">
    <property type="entry name" value="WNT1"/>
    <property type="match status" value="1"/>
</dbReference>
<dbReference type="Pfam" id="PF00023">
    <property type="entry name" value="Ank"/>
    <property type="match status" value="1"/>
</dbReference>
<feature type="non-terminal residue" evidence="24">
    <location>
        <position position="708"/>
    </location>
</feature>
<dbReference type="PRINTS" id="PR01842">
    <property type="entry name" value="WNT2PROTEIN"/>
</dbReference>
<dbReference type="GO" id="GO:0005737">
    <property type="term" value="C:cytoplasm"/>
    <property type="evidence" value="ECO:0007669"/>
    <property type="project" value="UniProtKB-SubCell"/>
</dbReference>
<keyword evidence="17" id="KW-0943">RNA-mediated gene silencing</keyword>
<keyword evidence="25" id="KW-1185">Reference proteome</keyword>
<dbReference type="GO" id="GO:0031047">
    <property type="term" value="P:regulatory ncRNA-mediated gene silencing"/>
    <property type="evidence" value="ECO:0007669"/>
    <property type="project" value="UniProtKB-KW"/>
</dbReference>
<dbReference type="Pfam" id="PF12796">
    <property type="entry name" value="Ank_2"/>
    <property type="match status" value="1"/>
</dbReference>
<keyword evidence="7" id="KW-0964">Secreted</keyword>
<evidence type="ECO:0000256" key="3">
    <source>
        <dbReference type="ARBA" id="ARBA00005683"/>
    </source>
</evidence>
<feature type="repeat" description="ANK" evidence="21">
    <location>
        <begin position="89"/>
        <end position="121"/>
    </location>
</feature>
<evidence type="ECO:0000313" key="24">
    <source>
        <dbReference type="EMBL" id="KAF5907626.1"/>
    </source>
</evidence>
<keyword evidence="18" id="KW-0325">Glycoprotein</keyword>
<keyword evidence="19" id="KW-0469">Meiosis</keyword>
<dbReference type="InterPro" id="IPR036770">
    <property type="entry name" value="Ankyrin_rpt-contain_sf"/>
</dbReference>
<dbReference type="PANTHER" id="PTHR12027:SF86">
    <property type="entry name" value="PROTEIN WNT-2"/>
    <property type="match status" value="1"/>
</dbReference>
<proteinExistence type="inferred from homology"/>
<dbReference type="GO" id="GO:0045165">
    <property type="term" value="P:cell fate commitment"/>
    <property type="evidence" value="ECO:0007669"/>
    <property type="project" value="TreeGrafter"/>
</dbReference>
<comment type="caution">
    <text evidence="24">The sequence shown here is derived from an EMBL/GenBank/DDBJ whole genome shotgun (WGS) entry which is preliminary data.</text>
</comment>
<dbReference type="Pfam" id="PF00536">
    <property type="entry name" value="SAM_1"/>
    <property type="match status" value="1"/>
</dbReference>
<dbReference type="PRINTS" id="PR01349">
    <property type="entry name" value="WNTPROTEIN"/>
</dbReference>
<keyword evidence="15 21" id="KW-0040">ANK repeat</keyword>
<evidence type="ECO:0000256" key="1">
    <source>
        <dbReference type="ARBA" id="ARBA00004496"/>
    </source>
</evidence>
<dbReference type="Gene3D" id="1.25.40.20">
    <property type="entry name" value="Ankyrin repeat-containing domain"/>
    <property type="match status" value="2"/>
</dbReference>
<dbReference type="InterPro" id="IPR009140">
    <property type="entry name" value="Wnt2"/>
</dbReference>
<dbReference type="EMBL" id="QNUK01000020">
    <property type="protein sequence ID" value="KAF5907626.1"/>
    <property type="molecule type" value="Genomic_DNA"/>
</dbReference>
<comment type="function">
    <text evidence="22">Ligand for members of the frizzled family of seven transmembrane receptors.</text>
</comment>
<dbReference type="SMART" id="SM00248">
    <property type="entry name" value="ANK"/>
    <property type="match status" value="5"/>
</dbReference>
<evidence type="ECO:0000256" key="20">
    <source>
        <dbReference type="ARBA" id="ARBA00023288"/>
    </source>
</evidence>
<dbReference type="GO" id="GO:0060070">
    <property type="term" value="P:canonical Wnt signaling pathway"/>
    <property type="evidence" value="ECO:0007669"/>
    <property type="project" value="TreeGrafter"/>
</dbReference>
<accession>A0A8J4UIJ9</accession>
<evidence type="ECO:0000256" key="11">
    <source>
        <dbReference type="ARBA" id="ARBA00022729"/>
    </source>
</evidence>
<dbReference type="FunFam" id="1.25.40.20:FF:000663">
    <property type="entry name" value="Ankyrin repeat, SAM and basic leucine zipper domain-containing 1"/>
    <property type="match status" value="1"/>
</dbReference>
<dbReference type="GO" id="GO:0007283">
    <property type="term" value="P:spermatogenesis"/>
    <property type="evidence" value="ECO:0007669"/>
    <property type="project" value="UniProtKB-KW"/>
</dbReference>
<gene>
    <name evidence="24" type="ORF">DAT39_002618</name>
</gene>
<evidence type="ECO:0000256" key="10">
    <source>
        <dbReference type="ARBA" id="ARBA00022687"/>
    </source>
</evidence>
<evidence type="ECO:0000256" key="5">
    <source>
        <dbReference type="ARBA" id="ARBA00022473"/>
    </source>
</evidence>
<dbReference type="SUPFAM" id="SSF47769">
    <property type="entry name" value="SAM/Pointed domain"/>
    <property type="match status" value="1"/>
</dbReference>
<evidence type="ECO:0000256" key="14">
    <source>
        <dbReference type="ARBA" id="ARBA00022871"/>
    </source>
</evidence>
<dbReference type="OrthoDB" id="439236at2759"/>
<evidence type="ECO:0000256" key="15">
    <source>
        <dbReference type="ARBA" id="ARBA00023043"/>
    </source>
</evidence>
<dbReference type="PANTHER" id="PTHR12027">
    <property type="entry name" value="WNT RELATED"/>
    <property type="match status" value="1"/>
</dbReference>
<dbReference type="SMART" id="SM00454">
    <property type="entry name" value="SAM"/>
    <property type="match status" value="1"/>
</dbReference>
<keyword evidence="20" id="KW-0449">Lipoprotein</keyword>
<evidence type="ECO:0000313" key="25">
    <source>
        <dbReference type="Proteomes" id="UP000727407"/>
    </source>
</evidence>
<evidence type="ECO:0000256" key="13">
    <source>
        <dbReference type="ARBA" id="ARBA00022782"/>
    </source>
</evidence>
<evidence type="ECO:0000256" key="18">
    <source>
        <dbReference type="ARBA" id="ARBA00023180"/>
    </source>
</evidence>
<dbReference type="GO" id="GO:0048513">
    <property type="term" value="P:animal organ development"/>
    <property type="evidence" value="ECO:0007669"/>
    <property type="project" value="UniProtKB-ARBA"/>
</dbReference>
<evidence type="ECO:0000256" key="12">
    <source>
        <dbReference type="ARBA" id="ARBA00022737"/>
    </source>
</evidence>
<keyword evidence="11" id="KW-0732">Signal</keyword>
<feature type="domain" description="SAM" evidence="23">
    <location>
        <begin position="288"/>
        <end position="347"/>
    </location>
</feature>
<evidence type="ECO:0000256" key="16">
    <source>
        <dbReference type="ARBA" id="ARBA00023157"/>
    </source>
</evidence>
<evidence type="ECO:0000256" key="21">
    <source>
        <dbReference type="PROSITE-ProRule" id="PRU00023"/>
    </source>
</evidence>
<dbReference type="PROSITE" id="PS50105">
    <property type="entry name" value="SAM_DOMAIN"/>
    <property type="match status" value="1"/>
</dbReference>
<evidence type="ECO:0000256" key="19">
    <source>
        <dbReference type="ARBA" id="ARBA00023254"/>
    </source>
</evidence>
<dbReference type="InterPro" id="IPR002110">
    <property type="entry name" value="Ankyrin_rpt"/>
</dbReference>
<organism evidence="24 25">
    <name type="scientific">Clarias magur</name>
    <name type="common">Asian catfish</name>
    <name type="synonym">Macropteronotus magur</name>
    <dbReference type="NCBI Taxonomy" id="1594786"/>
    <lineage>
        <taxon>Eukaryota</taxon>
        <taxon>Metazoa</taxon>
        <taxon>Chordata</taxon>
        <taxon>Craniata</taxon>
        <taxon>Vertebrata</taxon>
        <taxon>Euteleostomi</taxon>
        <taxon>Actinopterygii</taxon>
        <taxon>Neopterygii</taxon>
        <taxon>Teleostei</taxon>
        <taxon>Ostariophysi</taxon>
        <taxon>Siluriformes</taxon>
        <taxon>Clariidae</taxon>
        <taxon>Clarias</taxon>
    </lineage>
</organism>
<feature type="repeat" description="ANK" evidence="21">
    <location>
        <begin position="193"/>
        <end position="225"/>
    </location>
</feature>
<reference evidence="24" key="1">
    <citation type="submission" date="2020-07" db="EMBL/GenBank/DDBJ databases">
        <title>Clarias magur genome sequencing, assembly and annotation.</title>
        <authorList>
            <person name="Kushwaha B."/>
            <person name="Kumar R."/>
            <person name="Das P."/>
            <person name="Joshi C.G."/>
            <person name="Kumar D."/>
            <person name="Nagpure N.S."/>
            <person name="Pandey M."/>
            <person name="Agarwal S."/>
            <person name="Srivastava S."/>
            <person name="Singh M."/>
            <person name="Sahoo L."/>
            <person name="Jayasankar P."/>
            <person name="Meher P.K."/>
            <person name="Koringa P.G."/>
            <person name="Iquebal M.A."/>
            <person name="Das S.P."/>
            <person name="Bit A."/>
            <person name="Patnaik S."/>
            <person name="Patel N."/>
            <person name="Shah T.M."/>
            <person name="Hinsu A."/>
            <person name="Jena J.K."/>
        </authorList>
    </citation>
    <scope>NUCLEOTIDE SEQUENCE</scope>
    <source>
        <strain evidence="24">CIFAMagur01</strain>
        <tissue evidence="24">Testis</tissue>
    </source>
</reference>
<dbReference type="InterPro" id="IPR013761">
    <property type="entry name" value="SAM/pointed_sf"/>
</dbReference>
<dbReference type="GO" id="GO:0051321">
    <property type="term" value="P:meiotic cell cycle"/>
    <property type="evidence" value="ECO:0007669"/>
    <property type="project" value="UniProtKB-KW"/>
</dbReference>
<keyword evidence="10 22" id="KW-0879">Wnt signaling pathway</keyword>
<dbReference type="PROSITE" id="PS50297">
    <property type="entry name" value="ANK_REP_REGION"/>
    <property type="match status" value="3"/>
</dbReference>
<comment type="subcellular location">
    <subcellularLocation>
        <location evidence="1">Cytoplasm</location>
    </subcellularLocation>
    <subcellularLocation>
        <location evidence="2 22">Secreted</location>
        <location evidence="2 22">Extracellular space</location>
        <location evidence="2 22">Extracellular matrix</location>
    </subcellularLocation>
</comment>